<name>A0A2P8CXX5_9BACT</name>
<dbReference type="Proteomes" id="UP000240572">
    <property type="component" value="Unassembled WGS sequence"/>
</dbReference>
<evidence type="ECO:0000259" key="1">
    <source>
        <dbReference type="Pfam" id="PF04993"/>
    </source>
</evidence>
<proteinExistence type="predicted"/>
<dbReference type="Pfam" id="PF04993">
    <property type="entry name" value="TfoX_N"/>
    <property type="match status" value="1"/>
</dbReference>
<keyword evidence="3" id="KW-1185">Reference proteome</keyword>
<comment type="caution">
    <text evidence="2">The sequence shown here is derived from an EMBL/GenBank/DDBJ whole genome shotgun (WGS) entry which is preliminary data.</text>
</comment>
<protein>
    <submittedName>
        <fullName evidence="2">TfoX-like protein</fullName>
    </submittedName>
</protein>
<dbReference type="EMBL" id="PYGD01000010">
    <property type="protein sequence ID" value="PSK89787.1"/>
    <property type="molecule type" value="Genomic_DNA"/>
</dbReference>
<evidence type="ECO:0000313" key="2">
    <source>
        <dbReference type="EMBL" id="PSK89787.1"/>
    </source>
</evidence>
<sequence length="117" mass="13342">MPYDTHLADRVRHYLQQQPDLQIEEKAMFSGLAFLVRGKMCVNISGDNLMCRFDPSLEEMLAEQPGYMPMIMKGKVLKGYCYVTPEVLGTAKALAWWIGHCLAFNTEAKVAKKKKKK</sequence>
<dbReference type="InterPro" id="IPR007076">
    <property type="entry name" value="TfoX_N"/>
</dbReference>
<organism evidence="2 3">
    <name type="scientific">Taibaiella chishuiensis</name>
    <dbReference type="NCBI Taxonomy" id="1434707"/>
    <lineage>
        <taxon>Bacteria</taxon>
        <taxon>Pseudomonadati</taxon>
        <taxon>Bacteroidota</taxon>
        <taxon>Chitinophagia</taxon>
        <taxon>Chitinophagales</taxon>
        <taxon>Chitinophagaceae</taxon>
        <taxon>Taibaiella</taxon>
    </lineage>
</organism>
<dbReference type="OrthoDB" id="214902at2"/>
<dbReference type="SUPFAM" id="SSF159894">
    <property type="entry name" value="YgaC/TfoX-N like"/>
    <property type="match status" value="1"/>
</dbReference>
<dbReference type="Gene3D" id="3.30.1460.30">
    <property type="entry name" value="YgaC/TfoX-N like chaperone"/>
    <property type="match status" value="1"/>
</dbReference>
<dbReference type="RefSeq" id="WP_106524593.1">
    <property type="nucleotide sequence ID" value="NZ_PYGD01000010.1"/>
</dbReference>
<accession>A0A2P8CXX5</accession>
<reference evidence="2 3" key="1">
    <citation type="submission" date="2018-03" db="EMBL/GenBank/DDBJ databases">
        <title>Genomic Encyclopedia of Type Strains, Phase III (KMG-III): the genomes of soil and plant-associated and newly described type strains.</title>
        <authorList>
            <person name="Whitman W."/>
        </authorList>
    </citation>
    <scope>NUCLEOTIDE SEQUENCE [LARGE SCALE GENOMIC DNA]</scope>
    <source>
        <strain evidence="2 3">CGMCC 1.12700</strain>
    </source>
</reference>
<dbReference type="AlphaFoldDB" id="A0A2P8CXX5"/>
<evidence type="ECO:0000313" key="3">
    <source>
        <dbReference type="Proteomes" id="UP000240572"/>
    </source>
</evidence>
<feature type="domain" description="TfoX N-terminal" evidence="1">
    <location>
        <begin position="22"/>
        <end position="103"/>
    </location>
</feature>
<gene>
    <name evidence="2" type="ORF">B0I18_11088</name>
</gene>